<evidence type="ECO:0000256" key="2">
    <source>
        <dbReference type="SAM" id="MobiDB-lite"/>
    </source>
</evidence>
<gene>
    <name evidence="3" type="ORF">NLI96_g2122</name>
</gene>
<reference evidence="3" key="1">
    <citation type="submission" date="2022-07" db="EMBL/GenBank/DDBJ databases">
        <title>Genome Sequence of Physisporinus lineatus.</title>
        <authorList>
            <person name="Buettner E."/>
        </authorList>
    </citation>
    <scope>NUCLEOTIDE SEQUENCE</scope>
    <source>
        <strain evidence="3">VT162</strain>
    </source>
</reference>
<organism evidence="3 4">
    <name type="scientific">Meripilus lineatus</name>
    <dbReference type="NCBI Taxonomy" id="2056292"/>
    <lineage>
        <taxon>Eukaryota</taxon>
        <taxon>Fungi</taxon>
        <taxon>Dikarya</taxon>
        <taxon>Basidiomycota</taxon>
        <taxon>Agaricomycotina</taxon>
        <taxon>Agaricomycetes</taxon>
        <taxon>Polyporales</taxon>
        <taxon>Meripilaceae</taxon>
        <taxon>Meripilus</taxon>
    </lineage>
</organism>
<dbReference type="EMBL" id="JANAWD010000045">
    <property type="protein sequence ID" value="KAJ3489441.1"/>
    <property type="molecule type" value="Genomic_DNA"/>
</dbReference>
<evidence type="ECO:0000313" key="3">
    <source>
        <dbReference type="EMBL" id="KAJ3489441.1"/>
    </source>
</evidence>
<name>A0AAD5V8Y0_9APHY</name>
<evidence type="ECO:0000313" key="4">
    <source>
        <dbReference type="Proteomes" id="UP001212997"/>
    </source>
</evidence>
<keyword evidence="1" id="KW-0175">Coiled coil</keyword>
<evidence type="ECO:0000256" key="1">
    <source>
        <dbReference type="SAM" id="Coils"/>
    </source>
</evidence>
<sequence>MCLKIQDTDSMPSKDGIEDALASNRPLPKPVPLVKTNWEDESARFERIQIGMKDMRNDFKSLTLKIEARDAAMKSHVDSLTNDIEAKDAEIVTTQNKLKESENKVAALDATIQSLVIALLHAGHGAKKQREKDLAKQAVLEGRIGRRDKELELTRAKLDDASNMLAQRDEELRESLATCISNSFVARAKIEEATAWSDSLDALVEEKNVVIADMKAKSRDEIDRLKAYILELEGQVVASIRNARPLTLEATTLVPLDNDDSSSTYISPAPPVCNLSQDADYFERLAPELTYENPKAEVDVGPNPELFQTVHINRQRIRKGEPRRIKFPYATKRWQVRNGQTLSVFDLETGVLTALCRSQPPVPRAPAPAPASAFVPGLAQTTVHPSELRLDAPAFTPCVPSVEPPPLDPTFPVFNPCQTPFQVPQLYASPVEFTPTHYMQPAVHMSTPLHPGDAPFFPGPTAPSTPTWISTSSTPYHFGPYASPCPPFLQPMAPFEPFRPLAQPIAPFESGSPSTNYPAVNWIPPIEELGISSLANDPSPLGESIKERVMREYDVTAGPSKSFPNLHALKDPFVVEVVV</sequence>
<accession>A0AAD5V8Y0</accession>
<dbReference type="Proteomes" id="UP001212997">
    <property type="component" value="Unassembled WGS sequence"/>
</dbReference>
<keyword evidence="4" id="KW-1185">Reference proteome</keyword>
<proteinExistence type="predicted"/>
<dbReference type="AlphaFoldDB" id="A0AAD5V8Y0"/>
<feature type="coiled-coil region" evidence="1">
    <location>
        <begin position="77"/>
        <end position="111"/>
    </location>
</feature>
<comment type="caution">
    <text evidence="3">The sequence shown here is derived from an EMBL/GenBank/DDBJ whole genome shotgun (WGS) entry which is preliminary data.</text>
</comment>
<protein>
    <submittedName>
        <fullName evidence="3">Uncharacterized protein</fullName>
    </submittedName>
</protein>
<feature type="region of interest" description="Disordered" evidence="2">
    <location>
        <begin position="1"/>
        <end position="28"/>
    </location>
</feature>